<feature type="transmembrane region" description="Helical" evidence="1">
    <location>
        <begin position="65"/>
        <end position="95"/>
    </location>
</feature>
<name>A0A8D8PLR0_9HEMI</name>
<evidence type="ECO:0000313" key="2">
    <source>
        <dbReference type="EMBL" id="CAG6605783.1"/>
    </source>
</evidence>
<dbReference type="EMBL" id="HBUF01361661">
    <property type="protein sequence ID" value="CAG6721137.1"/>
    <property type="molecule type" value="Transcribed_RNA"/>
</dbReference>
<feature type="transmembrane region" description="Helical" evidence="1">
    <location>
        <begin position="20"/>
        <end position="37"/>
    </location>
</feature>
<sequence>MDSWILDYYSQSNTKEKALLKNNLDALLAFFFIIYYGRQGNKQTKMKNILKQEYPRGEVRAIGNFFQLTITLINCPLLVCCIVSFSVCFKILYFYTKNVQ</sequence>
<dbReference type="EMBL" id="HBUF01000860">
    <property type="protein sequence ID" value="CAG6605783.1"/>
    <property type="molecule type" value="Transcribed_RNA"/>
</dbReference>
<dbReference type="AlphaFoldDB" id="A0A8D8PLR0"/>
<dbReference type="EMBL" id="HBUF01673818">
    <property type="protein sequence ID" value="CAG6790982.1"/>
    <property type="molecule type" value="Transcribed_RNA"/>
</dbReference>
<accession>A0A8D8PLR0</accession>
<keyword evidence="1" id="KW-0472">Membrane</keyword>
<keyword evidence="1" id="KW-0812">Transmembrane</keyword>
<reference evidence="2" key="1">
    <citation type="submission" date="2021-05" db="EMBL/GenBank/DDBJ databases">
        <authorList>
            <person name="Alioto T."/>
            <person name="Alioto T."/>
            <person name="Gomez Garrido J."/>
        </authorList>
    </citation>
    <scope>NUCLEOTIDE SEQUENCE</scope>
</reference>
<evidence type="ECO:0000256" key="1">
    <source>
        <dbReference type="SAM" id="Phobius"/>
    </source>
</evidence>
<dbReference type="EMBL" id="HBUF01337563">
    <property type="protein sequence ID" value="CAG6698330.1"/>
    <property type="molecule type" value="Transcribed_RNA"/>
</dbReference>
<organism evidence="2">
    <name type="scientific">Cacopsylla melanoneura</name>
    <dbReference type="NCBI Taxonomy" id="428564"/>
    <lineage>
        <taxon>Eukaryota</taxon>
        <taxon>Metazoa</taxon>
        <taxon>Ecdysozoa</taxon>
        <taxon>Arthropoda</taxon>
        <taxon>Hexapoda</taxon>
        <taxon>Insecta</taxon>
        <taxon>Pterygota</taxon>
        <taxon>Neoptera</taxon>
        <taxon>Paraneoptera</taxon>
        <taxon>Hemiptera</taxon>
        <taxon>Sternorrhyncha</taxon>
        <taxon>Psylloidea</taxon>
        <taxon>Psyllidae</taxon>
        <taxon>Psyllinae</taxon>
        <taxon>Cacopsylla</taxon>
    </lineage>
</organism>
<keyword evidence="1" id="KW-1133">Transmembrane helix</keyword>
<protein>
    <submittedName>
        <fullName evidence="2">Uncharacterized protein</fullName>
    </submittedName>
</protein>
<proteinExistence type="predicted"/>